<dbReference type="PANTHER" id="PTHR10933:SF9">
    <property type="entry name" value="IMMUNOGLOBULIN-BINDING PROTEIN 1"/>
    <property type="match status" value="1"/>
</dbReference>
<evidence type="ECO:0000313" key="1">
    <source>
        <dbReference type="EMBL" id="OBA24845.1"/>
    </source>
</evidence>
<dbReference type="Gene3D" id="1.25.40.540">
    <property type="entry name" value="TAP42-like family"/>
    <property type="match status" value="1"/>
</dbReference>
<sequence length="444" mass="52086">MFFLDESFEDIQLSISNYNSLENLITTQFIHPKIKLRNDSEEYQNSVTKVLQYIDKILYITEKEDAEDEEGDDDSTNEANNISFIKAKYFNLYFFKHILTMKKQAVVTTTNKTELMKLEGIKNQYRQKFLNESNLYGLEYLNKLTAKKILNGKNPQQLLALQKIMKDEVQSNIDYDTIAETWNKIFPNDRDSRMANYKFKKMIDQQITEFEANLKKKIPELFAEETDPDDFDDLLNKLDDEVKIQYHMLLVLNLQKNSVQCISNIDSNLQEIQLLQRFVKDSAVTDYHREKTLVNNNYDKSDKLDTQTITPHNINKIYGKNYANVNFNLKNDQVEQIKKKVKGFGQYAPTQTIDDLLEEEIAQGRIITQTGEKLSYNDIKDGNFLNNKKKKNLEDGMDNIRLTEEELNEDNYEYSDAKTYEARDWDKFKESVTKGSGNMGRRRG</sequence>
<gene>
    <name evidence="1" type="ORF">HANVADRAFT_54270</name>
</gene>
<dbReference type="GO" id="GO:0009966">
    <property type="term" value="P:regulation of signal transduction"/>
    <property type="evidence" value="ECO:0007669"/>
    <property type="project" value="InterPro"/>
</dbReference>
<evidence type="ECO:0000313" key="2">
    <source>
        <dbReference type="Proteomes" id="UP000092321"/>
    </source>
</evidence>
<name>A0A1B7T800_9ASCO</name>
<dbReference type="PANTHER" id="PTHR10933">
    <property type="entry name" value="IMMUNOGLOBULIN-BINDING PROTEIN 1"/>
    <property type="match status" value="1"/>
</dbReference>
<dbReference type="Proteomes" id="UP000092321">
    <property type="component" value="Unassembled WGS sequence"/>
</dbReference>
<dbReference type="InterPro" id="IPR038511">
    <property type="entry name" value="TAP42/TAP46-like_sf"/>
</dbReference>
<dbReference type="InterPro" id="IPR007304">
    <property type="entry name" value="TAP46-like"/>
</dbReference>
<accession>A0A1B7T800</accession>
<proteinExistence type="predicted"/>
<dbReference type="EMBL" id="LXPE01000386">
    <property type="protein sequence ID" value="OBA24845.1"/>
    <property type="molecule type" value="Genomic_DNA"/>
</dbReference>
<reference evidence="2" key="1">
    <citation type="journal article" date="2016" name="Proc. Natl. Acad. Sci. U.S.A.">
        <title>Comparative genomics of biotechnologically important yeasts.</title>
        <authorList>
            <person name="Riley R."/>
            <person name="Haridas S."/>
            <person name="Wolfe K.H."/>
            <person name="Lopes M.R."/>
            <person name="Hittinger C.T."/>
            <person name="Goeker M."/>
            <person name="Salamov A.A."/>
            <person name="Wisecaver J.H."/>
            <person name="Long T.M."/>
            <person name="Calvey C.H."/>
            <person name="Aerts A.L."/>
            <person name="Barry K.W."/>
            <person name="Choi C."/>
            <person name="Clum A."/>
            <person name="Coughlan A.Y."/>
            <person name="Deshpande S."/>
            <person name="Douglass A.P."/>
            <person name="Hanson S.J."/>
            <person name="Klenk H.-P."/>
            <person name="LaButti K.M."/>
            <person name="Lapidus A."/>
            <person name="Lindquist E.A."/>
            <person name="Lipzen A.M."/>
            <person name="Meier-Kolthoff J.P."/>
            <person name="Ohm R.A."/>
            <person name="Otillar R.P."/>
            <person name="Pangilinan J.L."/>
            <person name="Peng Y."/>
            <person name="Rokas A."/>
            <person name="Rosa C.A."/>
            <person name="Scheuner C."/>
            <person name="Sibirny A.A."/>
            <person name="Slot J.C."/>
            <person name="Stielow J.B."/>
            <person name="Sun H."/>
            <person name="Kurtzman C.P."/>
            <person name="Blackwell M."/>
            <person name="Grigoriev I.V."/>
            <person name="Jeffries T.W."/>
        </authorList>
    </citation>
    <scope>NUCLEOTIDE SEQUENCE [LARGE SCALE GENOMIC DNA]</scope>
    <source>
        <strain evidence="2">NRRL Y-1626</strain>
    </source>
</reference>
<keyword evidence="2" id="KW-1185">Reference proteome</keyword>
<protein>
    <recommendedName>
        <fullName evidence="3">TAP42-like protein</fullName>
    </recommendedName>
</protein>
<dbReference type="GO" id="GO:0005829">
    <property type="term" value="C:cytosol"/>
    <property type="evidence" value="ECO:0007669"/>
    <property type="project" value="TreeGrafter"/>
</dbReference>
<dbReference type="OrthoDB" id="10261753at2759"/>
<dbReference type="AlphaFoldDB" id="A0A1B7T800"/>
<dbReference type="Pfam" id="PF04177">
    <property type="entry name" value="TAP42"/>
    <property type="match status" value="1"/>
</dbReference>
<dbReference type="GO" id="GO:0035303">
    <property type="term" value="P:regulation of dephosphorylation"/>
    <property type="evidence" value="ECO:0007669"/>
    <property type="project" value="TreeGrafter"/>
</dbReference>
<comment type="caution">
    <text evidence="1">The sequence shown here is derived from an EMBL/GenBank/DDBJ whole genome shotgun (WGS) entry which is preliminary data.</text>
</comment>
<organism evidence="1 2">
    <name type="scientific">Hanseniaspora valbyensis NRRL Y-1626</name>
    <dbReference type="NCBI Taxonomy" id="766949"/>
    <lineage>
        <taxon>Eukaryota</taxon>
        <taxon>Fungi</taxon>
        <taxon>Dikarya</taxon>
        <taxon>Ascomycota</taxon>
        <taxon>Saccharomycotina</taxon>
        <taxon>Saccharomycetes</taxon>
        <taxon>Saccharomycodales</taxon>
        <taxon>Saccharomycodaceae</taxon>
        <taxon>Hanseniaspora</taxon>
    </lineage>
</organism>
<evidence type="ECO:0008006" key="3">
    <source>
        <dbReference type="Google" id="ProtNLM"/>
    </source>
</evidence>
<dbReference type="GO" id="GO:0051721">
    <property type="term" value="F:protein phosphatase 2A binding"/>
    <property type="evidence" value="ECO:0007669"/>
    <property type="project" value="TreeGrafter"/>
</dbReference>